<keyword evidence="4" id="KW-0804">Transcription</keyword>
<feature type="domain" description="HTH tetR-type" evidence="6">
    <location>
        <begin position="16"/>
        <end position="76"/>
    </location>
</feature>
<keyword evidence="3 5" id="KW-0238">DNA-binding</keyword>
<dbReference type="PRINTS" id="PR00400">
    <property type="entry name" value="TETREPRESSOR"/>
</dbReference>
<dbReference type="InterPro" id="IPR050109">
    <property type="entry name" value="HTH-type_TetR-like_transc_reg"/>
</dbReference>
<protein>
    <submittedName>
        <fullName evidence="7">TetR/AcrR family transcriptional regulator</fullName>
    </submittedName>
</protein>
<feature type="DNA-binding region" description="H-T-H motif" evidence="5">
    <location>
        <begin position="39"/>
        <end position="58"/>
    </location>
</feature>
<gene>
    <name evidence="7" type="ORF">ACFFVI_02485</name>
</gene>
<comment type="caution">
    <text evidence="7">The sequence shown here is derived from an EMBL/GenBank/DDBJ whole genome shotgun (WGS) entry which is preliminary data.</text>
</comment>
<sequence length="217" mass="22672">MTVDATRPRGRPSTPVLSPAKITRAAVTLVQTKGHRALTMAALAAHLHVAPSALYNHVPTKAVLLQLVQDYVNASVDAGGFATAPWPEALRAWARSYRDVYARHPPLVPLIAVTPVDGAPHTVAMYEAVGAGLRAGGWPQAAVVDVIVAVESFVLGSALDASAPADIFDLGADATARAPEFSAGVRARDAHDPARSAFELGLDALVDGLVARLARLR</sequence>
<evidence type="ECO:0000313" key="8">
    <source>
        <dbReference type="Proteomes" id="UP001589748"/>
    </source>
</evidence>
<evidence type="ECO:0000256" key="2">
    <source>
        <dbReference type="ARBA" id="ARBA00023015"/>
    </source>
</evidence>
<name>A0ABV5LP76_9ACTN</name>
<keyword evidence="8" id="KW-1185">Reference proteome</keyword>
<dbReference type="PROSITE" id="PS50977">
    <property type="entry name" value="HTH_TETR_2"/>
    <property type="match status" value="1"/>
</dbReference>
<keyword evidence="1" id="KW-0678">Repressor</keyword>
<reference evidence="7 8" key="1">
    <citation type="submission" date="2024-09" db="EMBL/GenBank/DDBJ databases">
        <authorList>
            <person name="Sun Q."/>
            <person name="Mori K."/>
        </authorList>
    </citation>
    <scope>NUCLEOTIDE SEQUENCE [LARGE SCALE GENOMIC DNA]</scope>
    <source>
        <strain evidence="7 8">TISTR 1856</strain>
    </source>
</reference>
<evidence type="ECO:0000256" key="3">
    <source>
        <dbReference type="ARBA" id="ARBA00023125"/>
    </source>
</evidence>
<dbReference type="SUPFAM" id="SSF48498">
    <property type="entry name" value="Tetracyclin repressor-like, C-terminal domain"/>
    <property type="match status" value="1"/>
</dbReference>
<dbReference type="Pfam" id="PF02909">
    <property type="entry name" value="TetR_C_1"/>
    <property type="match status" value="1"/>
</dbReference>
<dbReference type="Pfam" id="PF00440">
    <property type="entry name" value="TetR_N"/>
    <property type="match status" value="1"/>
</dbReference>
<proteinExistence type="predicted"/>
<evidence type="ECO:0000313" key="7">
    <source>
        <dbReference type="EMBL" id="MFB9375826.1"/>
    </source>
</evidence>
<accession>A0ABV5LP76</accession>
<dbReference type="EMBL" id="JBHMDM010000001">
    <property type="protein sequence ID" value="MFB9375826.1"/>
    <property type="molecule type" value="Genomic_DNA"/>
</dbReference>
<dbReference type="InterPro" id="IPR036271">
    <property type="entry name" value="Tet_transcr_reg_TetR-rel_C_sf"/>
</dbReference>
<evidence type="ECO:0000259" key="6">
    <source>
        <dbReference type="PROSITE" id="PS50977"/>
    </source>
</evidence>
<dbReference type="PANTHER" id="PTHR30055">
    <property type="entry name" value="HTH-TYPE TRANSCRIPTIONAL REGULATOR RUTR"/>
    <property type="match status" value="1"/>
</dbReference>
<dbReference type="PANTHER" id="PTHR30055:SF151">
    <property type="entry name" value="TRANSCRIPTIONAL REGULATORY PROTEIN"/>
    <property type="match status" value="1"/>
</dbReference>
<dbReference type="InterPro" id="IPR001647">
    <property type="entry name" value="HTH_TetR"/>
</dbReference>
<dbReference type="InterPro" id="IPR003012">
    <property type="entry name" value="Tet_transcr_reg_TetR"/>
</dbReference>
<evidence type="ECO:0000256" key="1">
    <source>
        <dbReference type="ARBA" id="ARBA00022491"/>
    </source>
</evidence>
<evidence type="ECO:0000256" key="4">
    <source>
        <dbReference type="ARBA" id="ARBA00023163"/>
    </source>
</evidence>
<organism evidence="7 8">
    <name type="scientific">Kineococcus gynurae</name>
    <dbReference type="NCBI Taxonomy" id="452979"/>
    <lineage>
        <taxon>Bacteria</taxon>
        <taxon>Bacillati</taxon>
        <taxon>Actinomycetota</taxon>
        <taxon>Actinomycetes</taxon>
        <taxon>Kineosporiales</taxon>
        <taxon>Kineosporiaceae</taxon>
        <taxon>Kineococcus</taxon>
    </lineage>
</organism>
<dbReference type="Proteomes" id="UP001589748">
    <property type="component" value="Unassembled WGS sequence"/>
</dbReference>
<dbReference type="Gene3D" id="1.10.357.10">
    <property type="entry name" value="Tetracycline Repressor, domain 2"/>
    <property type="match status" value="1"/>
</dbReference>
<dbReference type="InterPro" id="IPR004111">
    <property type="entry name" value="Repressor_TetR_C"/>
</dbReference>
<dbReference type="RefSeq" id="WP_380139848.1">
    <property type="nucleotide sequence ID" value="NZ_JBHLUI010000012.1"/>
</dbReference>
<keyword evidence="2" id="KW-0805">Transcription regulation</keyword>
<dbReference type="InterPro" id="IPR009057">
    <property type="entry name" value="Homeodomain-like_sf"/>
</dbReference>
<dbReference type="SUPFAM" id="SSF46689">
    <property type="entry name" value="Homeodomain-like"/>
    <property type="match status" value="1"/>
</dbReference>
<evidence type="ECO:0000256" key="5">
    <source>
        <dbReference type="PROSITE-ProRule" id="PRU00335"/>
    </source>
</evidence>